<evidence type="ECO:0000313" key="2">
    <source>
        <dbReference type="Proteomes" id="UP000320762"/>
    </source>
</evidence>
<accession>A0A550D0C3</accession>
<proteinExistence type="predicted"/>
<dbReference type="Proteomes" id="UP000320762">
    <property type="component" value="Unassembled WGS sequence"/>
</dbReference>
<keyword evidence="2" id="KW-1185">Reference proteome</keyword>
<evidence type="ECO:0000313" key="1">
    <source>
        <dbReference type="EMBL" id="TRM70493.1"/>
    </source>
</evidence>
<dbReference type="EMBL" id="VDMD01000001">
    <property type="protein sequence ID" value="TRM70493.1"/>
    <property type="molecule type" value="Genomic_DNA"/>
</dbReference>
<protein>
    <submittedName>
        <fullName evidence="1">Uncharacterized protein</fullName>
    </submittedName>
</protein>
<sequence length="58" mass="6540">MHVIADDPSTLFPYFQAASTATEDLRLTVTGPDCPIALMNLFIRCGWWLDFSESSCRE</sequence>
<comment type="caution">
    <text evidence="1">The sequence shown here is derived from an EMBL/GenBank/DDBJ whole genome shotgun (WGS) entry which is preliminary data.</text>
</comment>
<dbReference type="OrthoDB" id="10673422at2759"/>
<name>A0A550D0C3_9AGAR</name>
<dbReference type="AlphaFoldDB" id="A0A550D0C3"/>
<reference evidence="1 2" key="1">
    <citation type="journal article" date="2019" name="New Phytol.">
        <title>Comparative genomics reveals unique wood-decay strategies and fruiting body development in the Schizophyllaceae.</title>
        <authorList>
            <person name="Almasi E."/>
            <person name="Sahu N."/>
            <person name="Krizsan K."/>
            <person name="Balint B."/>
            <person name="Kovacs G.M."/>
            <person name="Kiss B."/>
            <person name="Cseklye J."/>
            <person name="Drula E."/>
            <person name="Henrissat B."/>
            <person name="Nagy I."/>
            <person name="Chovatia M."/>
            <person name="Adam C."/>
            <person name="LaButti K."/>
            <person name="Lipzen A."/>
            <person name="Riley R."/>
            <person name="Grigoriev I.V."/>
            <person name="Nagy L.G."/>
        </authorList>
    </citation>
    <scope>NUCLEOTIDE SEQUENCE [LARGE SCALE GENOMIC DNA]</scope>
    <source>
        <strain evidence="1 2">NL-1724</strain>
    </source>
</reference>
<organism evidence="1 2">
    <name type="scientific">Schizophyllum amplum</name>
    <dbReference type="NCBI Taxonomy" id="97359"/>
    <lineage>
        <taxon>Eukaryota</taxon>
        <taxon>Fungi</taxon>
        <taxon>Dikarya</taxon>
        <taxon>Basidiomycota</taxon>
        <taxon>Agaricomycotina</taxon>
        <taxon>Agaricomycetes</taxon>
        <taxon>Agaricomycetidae</taxon>
        <taxon>Agaricales</taxon>
        <taxon>Schizophyllaceae</taxon>
        <taxon>Schizophyllum</taxon>
    </lineage>
</organism>
<gene>
    <name evidence="1" type="ORF">BD626DRAFT_477638</name>
</gene>